<dbReference type="PANTHER" id="PTHR45527">
    <property type="entry name" value="NONRIBOSOMAL PEPTIDE SYNTHETASE"/>
    <property type="match status" value="1"/>
</dbReference>
<dbReference type="Pfam" id="PF13193">
    <property type="entry name" value="AMP-binding_C"/>
    <property type="match status" value="1"/>
</dbReference>
<evidence type="ECO:0000313" key="4">
    <source>
        <dbReference type="EMBL" id="NEA25790.1"/>
    </source>
</evidence>
<accession>A0A6L9QJY4</accession>
<dbReference type="InterPro" id="IPR045851">
    <property type="entry name" value="AMP-bd_C_sf"/>
</dbReference>
<dbReference type="FunFam" id="3.30.300.30:FF:000010">
    <property type="entry name" value="Enterobactin synthetase component F"/>
    <property type="match status" value="1"/>
</dbReference>
<evidence type="ECO:0000256" key="2">
    <source>
        <dbReference type="ARBA" id="ARBA00022553"/>
    </source>
</evidence>
<dbReference type="Gene3D" id="3.30.300.30">
    <property type="match status" value="1"/>
</dbReference>
<dbReference type="AlphaFoldDB" id="A0A6L9QJY4"/>
<feature type="domain" description="AMP-binding enzyme C-terminal" evidence="3">
    <location>
        <begin position="20"/>
        <end position="91"/>
    </location>
</feature>
<feature type="non-terminal residue" evidence="4">
    <location>
        <position position="1"/>
    </location>
</feature>
<keyword evidence="1" id="KW-0596">Phosphopantetheine</keyword>
<dbReference type="SUPFAM" id="SSF56801">
    <property type="entry name" value="Acetyl-CoA synthetase-like"/>
    <property type="match status" value="1"/>
</dbReference>
<evidence type="ECO:0000259" key="3">
    <source>
        <dbReference type="Pfam" id="PF13193"/>
    </source>
</evidence>
<dbReference type="GO" id="GO:0044550">
    <property type="term" value="P:secondary metabolite biosynthetic process"/>
    <property type="evidence" value="ECO:0007669"/>
    <property type="project" value="TreeGrafter"/>
</dbReference>
<gene>
    <name evidence="4" type="ORF">G3I70_25345</name>
</gene>
<dbReference type="Proteomes" id="UP000475532">
    <property type="component" value="Unassembled WGS sequence"/>
</dbReference>
<evidence type="ECO:0000256" key="1">
    <source>
        <dbReference type="ARBA" id="ARBA00022450"/>
    </source>
</evidence>
<name>A0A6L9QJY4_9ACTN</name>
<protein>
    <submittedName>
        <fullName evidence="4">Amino acid adenylation domain-containing protein</fullName>
    </submittedName>
</protein>
<dbReference type="GO" id="GO:0005829">
    <property type="term" value="C:cytosol"/>
    <property type="evidence" value="ECO:0007669"/>
    <property type="project" value="TreeGrafter"/>
</dbReference>
<sequence>GRTDDQVKIRGFRIEPAETQAVLAAQPGVAQAAVVVREDRPGEPRLVGYYVPVDGAGGTDLRDALAGALPEYMVPSALIALDALPRTVNGKLDRAALPAPEAGVSGRAPRDAREA</sequence>
<dbReference type="EMBL" id="JAAGLI010000681">
    <property type="protein sequence ID" value="NEA25790.1"/>
    <property type="molecule type" value="Genomic_DNA"/>
</dbReference>
<proteinExistence type="predicted"/>
<comment type="caution">
    <text evidence="4">The sequence shown here is derived from an EMBL/GenBank/DDBJ whole genome shotgun (WGS) entry which is preliminary data.</text>
</comment>
<dbReference type="PANTHER" id="PTHR45527:SF1">
    <property type="entry name" value="FATTY ACID SYNTHASE"/>
    <property type="match status" value="1"/>
</dbReference>
<organism evidence="4 5">
    <name type="scientific">Actinomadura bangladeshensis</name>
    <dbReference type="NCBI Taxonomy" id="453573"/>
    <lineage>
        <taxon>Bacteria</taxon>
        <taxon>Bacillati</taxon>
        <taxon>Actinomycetota</taxon>
        <taxon>Actinomycetes</taxon>
        <taxon>Streptosporangiales</taxon>
        <taxon>Thermomonosporaceae</taxon>
        <taxon>Actinomadura</taxon>
    </lineage>
</organism>
<dbReference type="InterPro" id="IPR025110">
    <property type="entry name" value="AMP-bd_C"/>
</dbReference>
<dbReference type="GO" id="GO:0043041">
    <property type="term" value="P:amino acid activation for nonribosomal peptide biosynthetic process"/>
    <property type="evidence" value="ECO:0007669"/>
    <property type="project" value="TreeGrafter"/>
</dbReference>
<reference evidence="4 5" key="1">
    <citation type="submission" date="2020-01" db="EMBL/GenBank/DDBJ databases">
        <title>Insect and environment-associated Actinomycetes.</title>
        <authorList>
            <person name="Currrie C."/>
            <person name="Chevrette M."/>
            <person name="Carlson C."/>
            <person name="Stubbendieck R."/>
            <person name="Wendt-Pienkowski E."/>
        </authorList>
    </citation>
    <scope>NUCLEOTIDE SEQUENCE [LARGE SCALE GENOMIC DNA]</scope>
    <source>
        <strain evidence="4 5">SID10258</strain>
    </source>
</reference>
<keyword evidence="2" id="KW-0597">Phosphoprotein</keyword>
<dbReference type="RefSeq" id="WP_163059958.1">
    <property type="nucleotide sequence ID" value="NZ_JAAGLI010000681.1"/>
</dbReference>
<evidence type="ECO:0000313" key="5">
    <source>
        <dbReference type="Proteomes" id="UP000475532"/>
    </source>
</evidence>
<feature type="non-terminal residue" evidence="4">
    <location>
        <position position="115"/>
    </location>
</feature>
<dbReference type="GO" id="GO:0031177">
    <property type="term" value="F:phosphopantetheine binding"/>
    <property type="evidence" value="ECO:0007669"/>
    <property type="project" value="TreeGrafter"/>
</dbReference>